<feature type="compositionally biased region" description="Basic residues" evidence="1">
    <location>
        <begin position="127"/>
        <end position="144"/>
    </location>
</feature>
<evidence type="ECO:0000313" key="2">
    <source>
        <dbReference type="EMBL" id="GAA1771112.1"/>
    </source>
</evidence>
<evidence type="ECO:0008006" key="4">
    <source>
        <dbReference type="Google" id="ProtNLM"/>
    </source>
</evidence>
<protein>
    <recommendedName>
        <fullName evidence="4">Transposase</fullName>
    </recommendedName>
</protein>
<comment type="caution">
    <text evidence="2">The sequence shown here is derived from an EMBL/GenBank/DDBJ whole genome shotgun (WGS) entry which is preliminary data.</text>
</comment>
<dbReference type="RefSeq" id="WP_344067862.1">
    <property type="nucleotide sequence ID" value="NZ_BAAAPN010000082.1"/>
</dbReference>
<dbReference type="EMBL" id="BAAAPN010000082">
    <property type="protein sequence ID" value="GAA1771112.1"/>
    <property type="molecule type" value="Genomic_DNA"/>
</dbReference>
<accession>A0ABN2L1Q8</accession>
<keyword evidence="3" id="KW-1185">Reference proteome</keyword>
<proteinExistence type="predicted"/>
<evidence type="ECO:0000313" key="3">
    <source>
        <dbReference type="Proteomes" id="UP001501475"/>
    </source>
</evidence>
<feature type="compositionally biased region" description="Pro residues" evidence="1">
    <location>
        <begin position="148"/>
        <end position="158"/>
    </location>
</feature>
<evidence type="ECO:0000256" key="1">
    <source>
        <dbReference type="SAM" id="MobiDB-lite"/>
    </source>
</evidence>
<sequence length="158" mass="17833">MRWSRLPKTRCKKGEPCVCSTSFTLGPQDEIKIRQRDIWMTTDWYASYSRRNASETGISLARHHFGSLNRMYTQVRNSAGQGIAAAFSLLGTNLRSIQAWYDSRGLDDPWMVNLAPATGEVSDHPRLPRANRKKPKLSLMRRRASGTDPPPVTAPDSE</sequence>
<feature type="region of interest" description="Disordered" evidence="1">
    <location>
        <begin position="118"/>
        <end position="158"/>
    </location>
</feature>
<dbReference type="Proteomes" id="UP001501475">
    <property type="component" value="Unassembled WGS sequence"/>
</dbReference>
<gene>
    <name evidence="2" type="ORF">GCM10009810_31210</name>
</gene>
<organism evidence="2 3">
    <name type="scientific">Nostocoides vanveenii</name>
    <dbReference type="NCBI Taxonomy" id="330835"/>
    <lineage>
        <taxon>Bacteria</taxon>
        <taxon>Bacillati</taxon>
        <taxon>Actinomycetota</taxon>
        <taxon>Actinomycetes</taxon>
        <taxon>Micrococcales</taxon>
        <taxon>Intrasporangiaceae</taxon>
        <taxon>Nostocoides</taxon>
    </lineage>
</organism>
<reference evidence="2 3" key="1">
    <citation type="journal article" date="2019" name="Int. J. Syst. Evol. Microbiol.">
        <title>The Global Catalogue of Microorganisms (GCM) 10K type strain sequencing project: providing services to taxonomists for standard genome sequencing and annotation.</title>
        <authorList>
            <consortium name="The Broad Institute Genomics Platform"/>
            <consortium name="The Broad Institute Genome Sequencing Center for Infectious Disease"/>
            <person name="Wu L."/>
            <person name="Ma J."/>
        </authorList>
    </citation>
    <scope>NUCLEOTIDE SEQUENCE [LARGE SCALE GENOMIC DNA]</scope>
    <source>
        <strain evidence="2 3">JCM 15591</strain>
    </source>
</reference>
<name>A0ABN2L1Q8_9MICO</name>